<comment type="caution">
    <text evidence="1">The sequence shown here is derived from an EMBL/GenBank/DDBJ whole genome shotgun (WGS) entry which is preliminary data.</text>
</comment>
<dbReference type="AlphaFoldDB" id="A0A9D2RV62"/>
<proteinExistence type="predicted"/>
<gene>
    <name evidence="1" type="ORF">IAA06_03870</name>
</gene>
<reference evidence="1" key="1">
    <citation type="journal article" date="2021" name="PeerJ">
        <title>Extensive microbial diversity within the chicken gut microbiome revealed by metagenomics and culture.</title>
        <authorList>
            <person name="Gilroy R."/>
            <person name="Ravi A."/>
            <person name="Getino M."/>
            <person name="Pursley I."/>
            <person name="Horton D.L."/>
            <person name="Alikhan N.F."/>
            <person name="Baker D."/>
            <person name="Gharbi K."/>
            <person name="Hall N."/>
            <person name="Watson M."/>
            <person name="Adriaenssens E.M."/>
            <person name="Foster-Nyarko E."/>
            <person name="Jarju S."/>
            <person name="Secka A."/>
            <person name="Antonio M."/>
            <person name="Oren A."/>
            <person name="Chaudhuri R.R."/>
            <person name="La Ragione R."/>
            <person name="Hildebrand F."/>
            <person name="Pallen M.J."/>
        </authorList>
    </citation>
    <scope>NUCLEOTIDE SEQUENCE</scope>
    <source>
        <strain evidence="1">ChiSjej1B19-5720</strain>
    </source>
</reference>
<sequence length="89" mass="10523">MKEKSTDRLGLAQPIYQEALKACFDNCGIISLDDMEIFDARLMERMEAVPESQPFYDSIRMNADIRKRYPWAKSLVICTTWYGKYRYPE</sequence>
<dbReference type="Proteomes" id="UP000823842">
    <property type="component" value="Unassembled WGS sequence"/>
</dbReference>
<evidence type="ECO:0000313" key="2">
    <source>
        <dbReference type="Proteomes" id="UP000823842"/>
    </source>
</evidence>
<protein>
    <submittedName>
        <fullName evidence="1">Uncharacterized protein</fullName>
    </submittedName>
</protein>
<dbReference type="EMBL" id="DWYZ01000079">
    <property type="protein sequence ID" value="HJB27913.1"/>
    <property type="molecule type" value="Genomic_DNA"/>
</dbReference>
<evidence type="ECO:0000313" key="1">
    <source>
        <dbReference type="EMBL" id="HJB27913.1"/>
    </source>
</evidence>
<organism evidence="1 2">
    <name type="scientific">Candidatus Blautia faecavium</name>
    <dbReference type="NCBI Taxonomy" id="2838487"/>
    <lineage>
        <taxon>Bacteria</taxon>
        <taxon>Bacillati</taxon>
        <taxon>Bacillota</taxon>
        <taxon>Clostridia</taxon>
        <taxon>Lachnospirales</taxon>
        <taxon>Lachnospiraceae</taxon>
        <taxon>Blautia</taxon>
    </lineage>
</organism>
<reference evidence="1" key="2">
    <citation type="submission" date="2021-04" db="EMBL/GenBank/DDBJ databases">
        <authorList>
            <person name="Gilroy R."/>
        </authorList>
    </citation>
    <scope>NUCLEOTIDE SEQUENCE</scope>
    <source>
        <strain evidence="1">ChiSjej1B19-5720</strain>
    </source>
</reference>
<name>A0A9D2RV62_9FIRM</name>
<accession>A0A9D2RV62</accession>